<dbReference type="InterPro" id="IPR036188">
    <property type="entry name" value="FAD/NAD-bd_sf"/>
</dbReference>
<evidence type="ECO:0000256" key="2">
    <source>
        <dbReference type="ARBA" id="ARBA00023033"/>
    </source>
</evidence>
<dbReference type="InterPro" id="IPR002938">
    <property type="entry name" value="FAD-bd"/>
</dbReference>
<protein>
    <recommendedName>
        <fullName evidence="4">FAD-binding domain-containing protein</fullName>
    </recommendedName>
</protein>
<evidence type="ECO:0000313" key="5">
    <source>
        <dbReference type="EMBL" id="KAL3816654.1"/>
    </source>
</evidence>
<keyword evidence="6" id="KW-1185">Reference proteome</keyword>
<evidence type="ECO:0000256" key="3">
    <source>
        <dbReference type="SAM" id="MobiDB-lite"/>
    </source>
</evidence>
<organism evidence="5 6">
    <name type="scientific">Cyclostephanos tholiformis</name>
    <dbReference type="NCBI Taxonomy" id="382380"/>
    <lineage>
        <taxon>Eukaryota</taxon>
        <taxon>Sar</taxon>
        <taxon>Stramenopiles</taxon>
        <taxon>Ochrophyta</taxon>
        <taxon>Bacillariophyta</taxon>
        <taxon>Coscinodiscophyceae</taxon>
        <taxon>Thalassiosirophycidae</taxon>
        <taxon>Stephanodiscales</taxon>
        <taxon>Stephanodiscaceae</taxon>
        <taxon>Cyclostephanos</taxon>
    </lineage>
</organism>
<dbReference type="PANTHER" id="PTHR13789">
    <property type="entry name" value="MONOOXYGENASE"/>
    <property type="match status" value="1"/>
</dbReference>
<sequence>MVGVAQSDSATSASGKRWQVARCTVAACGVPASRSQGAFLYGDLWNFWYKGLPEETVQFNSTVSDLGSDVMKPAVLGDEYDIVIVADGGWSTLRADYFDSAMPEYAGYQVWRFRVESKDVPGFRAYGEYNNGHLHTILLPVVMDDGRDFIMGGTAIACHESETMKPKGGANRQDTFESSMGESRSIRHTGNGPTSDGPIEVPTREWSSEFYRKMFGHIDGGELCRVMEAAARVGKISPMPQYEFASSKVVNGRVVLLGDAAHMASPRTAAGAHTAVLDAMALFEAFDSAIATMGASTQRSDFNAVIDHALRIYNGPALQRANELFRRSLEVSAAVCAPGWKRRRQ</sequence>
<dbReference type="GO" id="GO:0004497">
    <property type="term" value="F:monooxygenase activity"/>
    <property type="evidence" value="ECO:0007669"/>
    <property type="project" value="UniProtKB-KW"/>
</dbReference>
<accession>A0ABD3RWQ4</accession>
<dbReference type="Proteomes" id="UP001530377">
    <property type="component" value="Unassembled WGS sequence"/>
</dbReference>
<evidence type="ECO:0000313" key="6">
    <source>
        <dbReference type="Proteomes" id="UP001530377"/>
    </source>
</evidence>
<comment type="caution">
    <text evidence="5">The sequence shown here is derived from an EMBL/GenBank/DDBJ whole genome shotgun (WGS) entry which is preliminary data.</text>
</comment>
<name>A0ABD3RWQ4_9STRA</name>
<keyword evidence="1" id="KW-0560">Oxidoreductase</keyword>
<dbReference type="AlphaFoldDB" id="A0ABD3RWQ4"/>
<feature type="region of interest" description="Disordered" evidence="3">
    <location>
        <begin position="164"/>
        <end position="200"/>
    </location>
</feature>
<dbReference type="InterPro" id="IPR050493">
    <property type="entry name" value="FAD-dep_Monooxygenase_BioMet"/>
</dbReference>
<evidence type="ECO:0000256" key="1">
    <source>
        <dbReference type="ARBA" id="ARBA00023002"/>
    </source>
</evidence>
<gene>
    <name evidence="5" type="ORF">ACHAXA_000832</name>
</gene>
<reference evidence="5 6" key="1">
    <citation type="submission" date="2024-10" db="EMBL/GenBank/DDBJ databases">
        <title>Updated reference genomes for cyclostephanoid diatoms.</title>
        <authorList>
            <person name="Roberts W.R."/>
            <person name="Alverson A.J."/>
        </authorList>
    </citation>
    <scope>NUCLEOTIDE SEQUENCE [LARGE SCALE GENOMIC DNA]</scope>
    <source>
        <strain evidence="5 6">AJA228-03</strain>
    </source>
</reference>
<keyword evidence="2" id="KW-0503">Monooxygenase</keyword>
<dbReference type="SUPFAM" id="SSF51905">
    <property type="entry name" value="FAD/NAD(P)-binding domain"/>
    <property type="match status" value="1"/>
</dbReference>
<dbReference type="Gene3D" id="3.50.50.60">
    <property type="entry name" value="FAD/NAD(P)-binding domain"/>
    <property type="match status" value="1"/>
</dbReference>
<proteinExistence type="predicted"/>
<dbReference type="EMBL" id="JALLPB020000138">
    <property type="protein sequence ID" value="KAL3816654.1"/>
    <property type="molecule type" value="Genomic_DNA"/>
</dbReference>
<dbReference type="PANTHER" id="PTHR13789:SF309">
    <property type="entry name" value="PUTATIVE (AFU_ORTHOLOGUE AFUA_6G14510)-RELATED"/>
    <property type="match status" value="1"/>
</dbReference>
<evidence type="ECO:0000259" key="4">
    <source>
        <dbReference type="Pfam" id="PF01494"/>
    </source>
</evidence>
<feature type="compositionally biased region" description="Polar residues" evidence="3">
    <location>
        <begin position="172"/>
        <end position="182"/>
    </location>
</feature>
<dbReference type="Pfam" id="PF01494">
    <property type="entry name" value="FAD_binding_3"/>
    <property type="match status" value="1"/>
</dbReference>
<feature type="domain" description="FAD-binding" evidence="4">
    <location>
        <begin position="228"/>
        <end position="287"/>
    </location>
</feature>